<feature type="domain" description="4Fe-4S ferredoxin-type" evidence="4">
    <location>
        <begin position="19"/>
        <end position="49"/>
    </location>
</feature>
<sequence length="154" mass="17280">MSPTNLNDLDPTFKDRVAAQPGGEGIRSCFGCKACTAACPVEVADKRYDPRKIIRMVLLGMVKEVLTSDTIWLCSSCYGCHEVCPQNVRFTEVMFALKNLAVLEACIPPGLTAQRALLRDHGRLYEITDFENEKREKLGLPRIVEHPEHYAELL</sequence>
<dbReference type="GO" id="GO:0051536">
    <property type="term" value="F:iron-sulfur cluster binding"/>
    <property type="evidence" value="ECO:0007669"/>
    <property type="project" value="UniProtKB-KW"/>
</dbReference>
<dbReference type="PROSITE" id="PS00198">
    <property type="entry name" value="4FE4S_FER_1"/>
    <property type="match status" value="2"/>
</dbReference>
<dbReference type="InterPro" id="IPR017900">
    <property type="entry name" value="4Fe4S_Fe_S_CS"/>
</dbReference>
<evidence type="ECO:0000256" key="1">
    <source>
        <dbReference type="ARBA" id="ARBA00022723"/>
    </source>
</evidence>
<dbReference type="GO" id="GO:0046872">
    <property type="term" value="F:metal ion binding"/>
    <property type="evidence" value="ECO:0007669"/>
    <property type="project" value="UniProtKB-KW"/>
</dbReference>
<dbReference type="STRING" id="706587.Desti_0171"/>
<dbReference type="Proteomes" id="UP000006055">
    <property type="component" value="Chromosome"/>
</dbReference>
<keyword evidence="3" id="KW-0411">Iron-sulfur</keyword>
<evidence type="ECO:0000256" key="3">
    <source>
        <dbReference type="ARBA" id="ARBA00023014"/>
    </source>
</evidence>
<keyword evidence="1" id="KW-0479">Metal-binding</keyword>
<keyword evidence="6" id="KW-1185">Reference proteome</keyword>
<dbReference type="GO" id="GO:0005886">
    <property type="term" value="C:plasma membrane"/>
    <property type="evidence" value="ECO:0007669"/>
    <property type="project" value="TreeGrafter"/>
</dbReference>
<dbReference type="EMBL" id="CP003360">
    <property type="protein sequence ID" value="AFM22917.1"/>
    <property type="molecule type" value="Genomic_DNA"/>
</dbReference>
<organism evidence="5 6">
    <name type="scientific">Desulfomonile tiedjei (strain ATCC 49306 / DSM 6799 / DCB-1)</name>
    <dbReference type="NCBI Taxonomy" id="706587"/>
    <lineage>
        <taxon>Bacteria</taxon>
        <taxon>Pseudomonadati</taxon>
        <taxon>Thermodesulfobacteriota</taxon>
        <taxon>Desulfomonilia</taxon>
        <taxon>Desulfomonilales</taxon>
        <taxon>Desulfomonilaceae</taxon>
        <taxon>Desulfomonile</taxon>
    </lineage>
</organism>
<dbReference type="AlphaFoldDB" id="I4C026"/>
<dbReference type="PANTHER" id="PTHR43255">
    <property type="entry name" value="IRON-SULFUR-BINDING OXIDOREDUCTASE FADF-RELATED-RELATED"/>
    <property type="match status" value="1"/>
</dbReference>
<dbReference type="OrthoDB" id="9794954at2"/>
<dbReference type="InterPro" id="IPR009051">
    <property type="entry name" value="Helical_ferredxn"/>
</dbReference>
<dbReference type="InterPro" id="IPR017896">
    <property type="entry name" value="4Fe4S_Fe-S-bd"/>
</dbReference>
<dbReference type="KEGG" id="dti:Desti_0171"/>
<proteinExistence type="predicted"/>
<dbReference type="Gene3D" id="1.10.1060.10">
    <property type="entry name" value="Alpha-helical ferredoxin"/>
    <property type="match status" value="1"/>
</dbReference>
<evidence type="ECO:0000313" key="6">
    <source>
        <dbReference type="Proteomes" id="UP000006055"/>
    </source>
</evidence>
<dbReference type="HOGENOM" id="CLU_121273_0_0_7"/>
<evidence type="ECO:0000259" key="4">
    <source>
        <dbReference type="PROSITE" id="PS51379"/>
    </source>
</evidence>
<protein>
    <submittedName>
        <fullName evidence="5">Heterodisulfide reductase, subunit C</fullName>
    </submittedName>
</protein>
<dbReference type="RefSeq" id="WP_014808076.1">
    <property type="nucleotide sequence ID" value="NC_018025.1"/>
</dbReference>
<evidence type="ECO:0000256" key="2">
    <source>
        <dbReference type="ARBA" id="ARBA00023004"/>
    </source>
</evidence>
<name>I4C026_DESTA</name>
<dbReference type="eggNOG" id="COG1150">
    <property type="taxonomic scope" value="Bacteria"/>
</dbReference>
<dbReference type="PANTHER" id="PTHR43255:SF2">
    <property type="entry name" value="HETERODISULFIDE REDUCTASE RELATED PROTEIN"/>
    <property type="match status" value="1"/>
</dbReference>
<evidence type="ECO:0000313" key="5">
    <source>
        <dbReference type="EMBL" id="AFM22917.1"/>
    </source>
</evidence>
<accession>I4C026</accession>
<reference evidence="6" key="1">
    <citation type="submission" date="2012-06" db="EMBL/GenBank/DDBJ databases">
        <title>Complete sequence of chromosome of Desulfomonile tiedjei DSM 6799.</title>
        <authorList>
            <person name="Lucas S."/>
            <person name="Copeland A."/>
            <person name="Lapidus A."/>
            <person name="Glavina del Rio T."/>
            <person name="Dalin E."/>
            <person name="Tice H."/>
            <person name="Bruce D."/>
            <person name="Goodwin L."/>
            <person name="Pitluck S."/>
            <person name="Peters L."/>
            <person name="Ovchinnikova G."/>
            <person name="Zeytun A."/>
            <person name="Lu M."/>
            <person name="Kyrpides N."/>
            <person name="Mavromatis K."/>
            <person name="Ivanova N."/>
            <person name="Brettin T."/>
            <person name="Detter J.C."/>
            <person name="Han C."/>
            <person name="Larimer F."/>
            <person name="Land M."/>
            <person name="Hauser L."/>
            <person name="Markowitz V."/>
            <person name="Cheng J.-F."/>
            <person name="Hugenholtz P."/>
            <person name="Woyke T."/>
            <person name="Wu D."/>
            <person name="Spring S."/>
            <person name="Schroeder M."/>
            <person name="Brambilla E."/>
            <person name="Klenk H.-P."/>
            <person name="Eisen J.A."/>
        </authorList>
    </citation>
    <scope>NUCLEOTIDE SEQUENCE [LARGE SCALE GENOMIC DNA]</scope>
    <source>
        <strain evidence="6">ATCC 49306 / DSM 6799 / DCB-1</strain>
    </source>
</reference>
<dbReference type="SUPFAM" id="SSF46548">
    <property type="entry name" value="alpha-helical ferredoxin"/>
    <property type="match status" value="1"/>
</dbReference>
<dbReference type="PROSITE" id="PS51379">
    <property type="entry name" value="4FE4S_FER_2"/>
    <property type="match status" value="1"/>
</dbReference>
<dbReference type="InterPro" id="IPR051460">
    <property type="entry name" value="HdrC_iron-sulfur_subunit"/>
</dbReference>
<gene>
    <name evidence="5" type="ordered locus">Desti_0171</name>
</gene>
<keyword evidence="2" id="KW-0408">Iron</keyword>
<dbReference type="Pfam" id="PF13183">
    <property type="entry name" value="Fer4_8"/>
    <property type="match status" value="1"/>
</dbReference>